<accession>A0ABD2KXQ6</accession>
<evidence type="ECO:0000259" key="2">
    <source>
        <dbReference type="Pfam" id="PF07707"/>
    </source>
</evidence>
<dbReference type="InterPro" id="IPR011705">
    <property type="entry name" value="BACK"/>
</dbReference>
<evidence type="ECO:0000313" key="3">
    <source>
        <dbReference type="EMBL" id="KAL3107750.1"/>
    </source>
</evidence>
<keyword evidence="4" id="KW-1185">Reference proteome</keyword>
<feature type="domain" description="BACK" evidence="2">
    <location>
        <begin position="45"/>
        <end position="88"/>
    </location>
</feature>
<reference evidence="3 4" key="1">
    <citation type="submission" date="2024-10" db="EMBL/GenBank/DDBJ databases">
        <authorList>
            <person name="Kim D."/>
        </authorList>
    </citation>
    <scope>NUCLEOTIDE SEQUENCE [LARGE SCALE GENOMIC DNA]</scope>
    <source>
        <strain evidence="3">BH-2024</strain>
    </source>
</reference>
<dbReference type="Gene3D" id="1.25.40.420">
    <property type="match status" value="1"/>
</dbReference>
<protein>
    <recommendedName>
        <fullName evidence="2">BACK domain-containing protein</fullName>
    </recommendedName>
</protein>
<evidence type="ECO:0000256" key="1">
    <source>
        <dbReference type="SAM" id="MobiDB-lite"/>
    </source>
</evidence>
<evidence type="ECO:0000313" key="4">
    <source>
        <dbReference type="Proteomes" id="UP001620626"/>
    </source>
</evidence>
<comment type="caution">
    <text evidence="3">The sequence shown here is derived from an EMBL/GenBank/DDBJ whole genome shotgun (WGS) entry which is preliminary data.</text>
</comment>
<dbReference type="AlphaFoldDB" id="A0ABD2KXQ6"/>
<feature type="region of interest" description="Disordered" evidence="1">
    <location>
        <begin position="101"/>
        <end position="125"/>
    </location>
</feature>
<gene>
    <name evidence="3" type="ORF">niasHT_012263</name>
</gene>
<name>A0ABD2KXQ6_9BILA</name>
<feature type="compositionally biased region" description="Basic residues" evidence="1">
    <location>
        <begin position="102"/>
        <end position="117"/>
    </location>
</feature>
<organism evidence="3 4">
    <name type="scientific">Heterodera trifolii</name>
    <dbReference type="NCBI Taxonomy" id="157864"/>
    <lineage>
        <taxon>Eukaryota</taxon>
        <taxon>Metazoa</taxon>
        <taxon>Ecdysozoa</taxon>
        <taxon>Nematoda</taxon>
        <taxon>Chromadorea</taxon>
        <taxon>Rhabditida</taxon>
        <taxon>Tylenchina</taxon>
        <taxon>Tylenchomorpha</taxon>
        <taxon>Tylenchoidea</taxon>
        <taxon>Heteroderidae</taxon>
        <taxon>Heteroderinae</taxon>
        <taxon>Heterodera</taxon>
    </lineage>
</organism>
<sequence>MESAVKVALNVQQKIVVKCLARHCSKFVFRSSHKRNFLKKLNFAYHCLFYIDENADNLIESDGFLQIDQKMLYEILERDELQIREEISMWNSGAKRPNEHLKYKKGAKRSLRPRSGRMHPLTRTY</sequence>
<dbReference type="Pfam" id="PF07707">
    <property type="entry name" value="BACK"/>
    <property type="match status" value="1"/>
</dbReference>
<proteinExistence type="predicted"/>
<dbReference type="EMBL" id="JBICBT010000607">
    <property type="protein sequence ID" value="KAL3107750.1"/>
    <property type="molecule type" value="Genomic_DNA"/>
</dbReference>
<dbReference type="Proteomes" id="UP001620626">
    <property type="component" value="Unassembled WGS sequence"/>
</dbReference>